<reference evidence="1 2" key="1">
    <citation type="journal article" date="2013" name="Genome Biol.">
        <title>The genome sequence of the most widely cultivated cacao type and its use to identify candidate genes regulating pod color.</title>
        <authorList>
            <person name="Motamayor J.C."/>
            <person name="Mockaitis K."/>
            <person name="Schmutz J."/>
            <person name="Haiminen N."/>
            <person name="Iii D.L."/>
            <person name="Cornejo O."/>
            <person name="Findley S.D."/>
            <person name="Zheng P."/>
            <person name="Utro F."/>
            <person name="Royaert S."/>
            <person name="Saski C."/>
            <person name="Jenkins J."/>
            <person name="Podicheti R."/>
            <person name="Zhao M."/>
            <person name="Scheffler B.E."/>
            <person name="Stack J.C."/>
            <person name="Feltus F.A."/>
            <person name="Mustiga G.M."/>
            <person name="Amores F."/>
            <person name="Phillips W."/>
            <person name="Marelli J.P."/>
            <person name="May G.D."/>
            <person name="Shapiro H."/>
            <person name="Ma J."/>
            <person name="Bustamante C.D."/>
            <person name="Schnell R.J."/>
            <person name="Main D."/>
            <person name="Gilbert D."/>
            <person name="Parida L."/>
            <person name="Kuhn D.N."/>
        </authorList>
    </citation>
    <scope>NUCLEOTIDE SEQUENCE [LARGE SCALE GENOMIC DNA]</scope>
    <source>
        <strain evidence="2">cv. Matina 1-6</strain>
    </source>
</reference>
<protein>
    <submittedName>
        <fullName evidence="1">Uncharacterized protein</fullName>
    </submittedName>
</protein>
<sequence>MSADTVKEAQFLPHPSLQLLTLPLSQWLMQNLQGRKSGFTAEKLGVGKQKETGEIICNEGGDSHLSE</sequence>
<proteinExistence type="predicted"/>
<dbReference type="AlphaFoldDB" id="A0A061H0D0"/>
<name>A0A061H0D0_THECC</name>
<organism evidence="1 2">
    <name type="scientific">Theobroma cacao</name>
    <name type="common">Cacao</name>
    <name type="synonym">Cocoa</name>
    <dbReference type="NCBI Taxonomy" id="3641"/>
    <lineage>
        <taxon>Eukaryota</taxon>
        <taxon>Viridiplantae</taxon>
        <taxon>Streptophyta</taxon>
        <taxon>Embryophyta</taxon>
        <taxon>Tracheophyta</taxon>
        <taxon>Spermatophyta</taxon>
        <taxon>Magnoliopsida</taxon>
        <taxon>eudicotyledons</taxon>
        <taxon>Gunneridae</taxon>
        <taxon>Pentapetalae</taxon>
        <taxon>rosids</taxon>
        <taxon>malvids</taxon>
        <taxon>Malvales</taxon>
        <taxon>Malvaceae</taxon>
        <taxon>Byttnerioideae</taxon>
        <taxon>Theobroma</taxon>
    </lineage>
</organism>
<keyword evidence="2" id="KW-1185">Reference proteome</keyword>
<dbReference type="Proteomes" id="UP000026915">
    <property type="component" value="Chromosome 9"/>
</dbReference>
<dbReference type="HOGENOM" id="CLU_2817648_0_0_1"/>
<accession>A0A061H0D0</accession>
<dbReference type="Gramene" id="EOY34569">
    <property type="protein sequence ID" value="EOY34569"/>
    <property type="gene ID" value="TCM_042196"/>
</dbReference>
<dbReference type="InParanoid" id="A0A061H0D0"/>
<evidence type="ECO:0000313" key="1">
    <source>
        <dbReference type="EMBL" id="EOY34569.1"/>
    </source>
</evidence>
<gene>
    <name evidence="1" type="ORF">TCM_042196</name>
</gene>
<evidence type="ECO:0000313" key="2">
    <source>
        <dbReference type="Proteomes" id="UP000026915"/>
    </source>
</evidence>
<dbReference type="EMBL" id="CM001887">
    <property type="protein sequence ID" value="EOY34569.1"/>
    <property type="molecule type" value="Genomic_DNA"/>
</dbReference>